<accession>A0A8R7QMB1</accession>
<reference evidence="3" key="1">
    <citation type="journal article" date="2013" name="Nature">
        <title>Draft genome of the wheat A-genome progenitor Triticum urartu.</title>
        <authorList>
            <person name="Ling H.Q."/>
            <person name="Zhao S."/>
            <person name="Liu D."/>
            <person name="Wang J."/>
            <person name="Sun H."/>
            <person name="Zhang C."/>
            <person name="Fan H."/>
            <person name="Li D."/>
            <person name="Dong L."/>
            <person name="Tao Y."/>
            <person name="Gao C."/>
            <person name="Wu H."/>
            <person name="Li Y."/>
            <person name="Cui Y."/>
            <person name="Guo X."/>
            <person name="Zheng S."/>
            <person name="Wang B."/>
            <person name="Yu K."/>
            <person name="Liang Q."/>
            <person name="Yang W."/>
            <person name="Lou X."/>
            <person name="Chen J."/>
            <person name="Feng M."/>
            <person name="Jian J."/>
            <person name="Zhang X."/>
            <person name="Luo G."/>
            <person name="Jiang Y."/>
            <person name="Liu J."/>
            <person name="Wang Z."/>
            <person name="Sha Y."/>
            <person name="Zhang B."/>
            <person name="Wu H."/>
            <person name="Tang D."/>
            <person name="Shen Q."/>
            <person name="Xue P."/>
            <person name="Zou S."/>
            <person name="Wang X."/>
            <person name="Liu X."/>
            <person name="Wang F."/>
            <person name="Yang Y."/>
            <person name="An X."/>
            <person name="Dong Z."/>
            <person name="Zhang K."/>
            <person name="Zhang X."/>
            <person name="Luo M.C."/>
            <person name="Dvorak J."/>
            <person name="Tong Y."/>
            <person name="Wang J."/>
            <person name="Yang H."/>
            <person name="Li Z."/>
            <person name="Wang D."/>
            <person name="Zhang A."/>
            <person name="Wang J."/>
        </authorList>
    </citation>
    <scope>NUCLEOTIDE SEQUENCE</scope>
    <source>
        <strain evidence="3">cv. G1812</strain>
    </source>
</reference>
<keyword evidence="1" id="KW-0472">Membrane</keyword>
<organism evidence="2 3">
    <name type="scientific">Triticum urartu</name>
    <name type="common">Red wild einkorn</name>
    <name type="synonym">Crithodium urartu</name>
    <dbReference type="NCBI Taxonomy" id="4572"/>
    <lineage>
        <taxon>Eukaryota</taxon>
        <taxon>Viridiplantae</taxon>
        <taxon>Streptophyta</taxon>
        <taxon>Embryophyta</taxon>
        <taxon>Tracheophyta</taxon>
        <taxon>Spermatophyta</taxon>
        <taxon>Magnoliopsida</taxon>
        <taxon>Liliopsida</taxon>
        <taxon>Poales</taxon>
        <taxon>Poaceae</taxon>
        <taxon>BOP clade</taxon>
        <taxon>Pooideae</taxon>
        <taxon>Triticodae</taxon>
        <taxon>Triticeae</taxon>
        <taxon>Triticinae</taxon>
        <taxon>Triticum</taxon>
    </lineage>
</organism>
<keyword evidence="1" id="KW-1133">Transmembrane helix</keyword>
<sequence length="88" mass="9321">MTASSSSSAAGDVLPLMPCPDWGGKVISWISSGGAILGSLFYRCVRKDAGLCGFRSTEVYTAVFMNLLAGGRCPVSCVFMLTPQMDIY</sequence>
<proteinExistence type="predicted"/>
<evidence type="ECO:0000256" key="1">
    <source>
        <dbReference type="SAM" id="Phobius"/>
    </source>
</evidence>
<reference evidence="2" key="3">
    <citation type="submission" date="2022-06" db="UniProtKB">
        <authorList>
            <consortium name="EnsemblPlants"/>
        </authorList>
    </citation>
    <scope>IDENTIFICATION</scope>
</reference>
<name>A0A8R7QMB1_TRIUA</name>
<dbReference type="AlphaFoldDB" id="A0A8R7QMB1"/>
<keyword evidence="3" id="KW-1185">Reference proteome</keyword>
<dbReference type="Proteomes" id="UP000015106">
    <property type="component" value="Chromosome 6"/>
</dbReference>
<dbReference type="EnsemblPlants" id="TuG1812G0600000454.01.T02">
    <property type="protein sequence ID" value="TuG1812G0600000454.01.T02"/>
    <property type="gene ID" value="TuG1812G0600000454.01"/>
</dbReference>
<reference evidence="2" key="2">
    <citation type="submission" date="2018-03" db="EMBL/GenBank/DDBJ databases">
        <title>The Triticum urartu genome reveals the dynamic nature of wheat genome evolution.</title>
        <authorList>
            <person name="Ling H."/>
            <person name="Ma B."/>
            <person name="Shi X."/>
            <person name="Liu H."/>
            <person name="Dong L."/>
            <person name="Sun H."/>
            <person name="Cao Y."/>
            <person name="Gao Q."/>
            <person name="Zheng S."/>
            <person name="Li Y."/>
            <person name="Yu Y."/>
            <person name="Du H."/>
            <person name="Qi M."/>
            <person name="Li Y."/>
            <person name="Yu H."/>
            <person name="Cui Y."/>
            <person name="Wang N."/>
            <person name="Chen C."/>
            <person name="Wu H."/>
            <person name="Zhao Y."/>
            <person name="Zhang J."/>
            <person name="Li Y."/>
            <person name="Zhou W."/>
            <person name="Zhang B."/>
            <person name="Hu W."/>
            <person name="Eijk M."/>
            <person name="Tang J."/>
            <person name="Witsenboer H."/>
            <person name="Zhao S."/>
            <person name="Li Z."/>
            <person name="Zhang A."/>
            <person name="Wang D."/>
            <person name="Liang C."/>
        </authorList>
    </citation>
    <scope>NUCLEOTIDE SEQUENCE [LARGE SCALE GENOMIC DNA]</scope>
    <source>
        <strain evidence="2">cv. G1812</strain>
    </source>
</reference>
<keyword evidence="1" id="KW-0812">Transmembrane</keyword>
<protein>
    <submittedName>
        <fullName evidence="2">Uncharacterized protein</fullName>
    </submittedName>
</protein>
<evidence type="ECO:0000313" key="2">
    <source>
        <dbReference type="EnsemblPlants" id="TuG1812G0600000454.01.T02"/>
    </source>
</evidence>
<dbReference type="Gramene" id="TuG1812G0600000454.01.T02">
    <property type="protein sequence ID" value="TuG1812G0600000454.01.T02"/>
    <property type="gene ID" value="TuG1812G0600000454.01"/>
</dbReference>
<feature type="transmembrane region" description="Helical" evidence="1">
    <location>
        <begin position="26"/>
        <end position="45"/>
    </location>
</feature>
<evidence type="ECO:0000313" key="3">
    <source>
        <dbReference type="Proteomes" id="UP000015106"/>
    </source>
</evidence>